<keyword evidence="4" id="KW-1185">Reference proteome</keyword>
<feature type="signal peptide" evidence="2">
    <location>
        <begin position="1"/>
        <end position="27"/>
    </location>
</feature>
<sequence>MVFSTHRVLILLICIGLLSVQPDKVSGLRNIDTALGEHKENNQILLQIRRFLKVVNMDGMNTKKRSSSQNDKFDPDRSSKRKVGRGSDPIHNRS</sequence>
<evidence type="ECO:0000256" key="2">
    <source>
        <dbReference type="SAM" id="SignalP"/>
    </source>
</evidence>
<dbReference type="EMBL" id="KE343264">
    <property type="protein sequence ID" value="EXB20249.1"/>
    <property type="molecule type" value="Genomic_DNA"/>
</dbReference>
<feature type="chain" id="PRO_5004931862" description="CLAVATA3/ESR (CLE)-related protein 45" evidence="2">
    <location>
        <begin position="28"/>
        <end position="94"/>
    </location>
</feature>
<name>W9QB86_9ROSA</name>
<reference evidence="4" key="1">
    <citation type="submission" date="2013-01" db="EMBL/GenBank/DDBJ databases">
        <title>Draft Genome Sequence of a Mulberry Tree, Morus notabilis C.K. Schneid.</title>
        <authorList>
            <person name="He N."/>
            <person name="Zhao S."/>
        </authorList>
    </citation>
    <scope>NUCLEOTIDE SEQUENCE</scope>
</reference>
<feature type="region of interest" description="Disordered" evidence="1">
    <location>
        <begin position="59"/>
        <end position="94"/>
    </location>
</feature>
<protein>
    <recommendedName>
        <fullName evidence="5">CLAVATA3/ESR (CLE)-related protein 45</fullName>
    </recommendedName>
</protein>
<evidence type="ECO:0000313" key="3">
    <source>
        <dbReference type="EMBL" id="EXB20249.1"/>
    </source>
</evidence>
<dbReference type="AlphaFoldDB" id="W9QB86"/>
<evidence type="ECO:0000313" key="4">
    <source>
        <dbReference type="Proteomes" id="UP000030645"/>
    </source>
</evidence>
<dbReference type="PANTHER" id="PTHR36726:SF4">
    <property type="entry name" value="CLAVATA3_ESR (CLE)-RELATED PROTEIN 45"/>
    <property type="match status" value="1"/>
</dbReference>
<dbReference type="PANTHER" id="PTHR36726">
    <property type="entry name" value="CLAVATA3/ESR (CLE)-RELATED PROTEIN 45"/>
    <property type="match status" value="1"/>
</dbReference>
<proteinExistence type="predicted"/>
<evidence type="ECO:0008006" key="5">
    <source>
        <dbReference type="Google" id="ProtNLM"/>
    </source>
</evidence>
<evidence type="ECO:0000256" key="1">
    <source>
        <dbReference type="SAM" id="MobiDB-lite"/>
    </source>
</evidence>
<dbReference type="KEGG" id="mnt:21385044"/>
<dbReference type="OrthoDB" id="683168at2759"/>
<dbReference type="Proteomes" id="UP000030645">
    <property type="component" value="Unassembled WGS sequence"/>
</dbReference>
<keyword evidence="2" id="KW-0732">Signal</keyword>
<organism evidence="3 4">
    <name type="scientific">Morus notabilis</name>
    <dbReference type="NCBI Taxonomy" id="981085"/>
    <lineage>
        <taxon>Eukaryota</taxon>
        <taxon>Viridiplantae</taxon>
        <taxon>Streptophyta</taxon>
        <taxon>Embryophyta</taxon>
        <taxon>Tracheophyta</taxon>
        <taxon>Spermatophyta</taxon>
        <taxon>Magnoliopsida</taxon>
        <taxon>eudicotyledons</taxon>
        <taxon>Gunneridae</taxon>
        <taxon>Pentapetalae</taxon>
        <taxon>rosids</taxon>
        <taxon>fabids</taxon>
        <taxon>Rosales</taxon>
        <taxon>Moraceae</taxon>
        <taxon>Moreae</taxon>
        <taxon>Morus</taxon>
    </lineage>
</organism>
<dbReference type="eggNOG" id="ENOG502S78B">
    <property type="taxonomic scope" value="Eukaryota"/>
</dbReference>
<gene>
    <name evidence="3" type="ORF">L484_001442</name>
</gene>
<dbReference type="InterPro" id="IPR038821">
    <property type="entry name" value="CLE45-like"/>
</dbReference>
<dbReference type="STRING" id="981085.W9QB86"/>
<accession>W9QB86</accession>